<sequence length="84" mass="8993">MVTLLTYRTGRGVAGRCDAGCYDGAAARCECVCGGANHGVGFETAVEQTRQIVDAWMDERRADGWLPALSEMELGLPIVNGLLF</sequence>
<keyword evidence="2" id="KW-1185">Reference proteome</keyword>
<comment type="caution">
    <text evidence="1">The sequence shown here is derived from an EMBL/GenBank/DDBJ whole genome shotgun (WGS) entry which is preliminary data.</text>
</comment>
<evidence type="ECO:0000313" key="2">
    <source>
        <dbReference type="Proteomes" id="UP000327011"/>
    </source>
</evidence>
<accession>A0A5J5K724</accession>
<evidence type="ECO:0000313" key="1">
    <source>
        <dbReference type="EMBL" id="KAA9379588.1"/>
    </source>
</evidence>
<organism evidence="1 2">
    <name type="scientific">Microbispora cellulosiformans</name>
    <dbReference type="NCBI Taxonomy" id="2614688"/>
    <lineage>
        <taxon>Bacteria</taxon>
        <taxon>Bacillati</taxon>
        <taxon>Actinomycetota</taxon>
        <taxon>Actinomycetes</taxon>
        <taxon>Streptosporangiales</taxon>
        <taxon>Streptosporangiaceae</taxon>
        <taxon>Microbispora</taxon>
    </lineage>
</organism>
<dbReference type="RefSeq" id="WP_150932739.1">
    <property type="nucleotide sequence ID" value="NZ_VYTZ01000003.1"/>
</dbReference>
<dbReference type="AlphaFoldDB" id="A0A5J5K724"/>
<protein>
    <submittedName>
        <fullName evidence="1">Uncharacterized protein</fullName>
    </submittedName>
</protein>
<gene>
    <name evidence="1" type="ORF">F5972_07990</name>
</gene>
<name>A0A5J5K724_9ACTN</name>
<dbReference type="Proteomes" id="UP000327011">
    <property type="component" value="Unassembled WGS sequence"/>
</dbReference>
<dbReference type="EMBL" id="VYTZ01000003">
    <property type="protein sequence ID" value="KAA9379588.1"/>
    <property type="molecule type" value="Genomic_DNA"/>
</dbReference>
<proteinExistence type="predicted"/>
<reference evidence="1 2" key="1">
    <citation type="submission" date="2019-09" db="EMBL/GenBank/DDBJ databases">
        <title>Screening of Novel Bioactive Compounds from Soil-Associated.</title>
        <authorList>
            <person name="Gong X."/>
        </authorList>
    </citation>
    <scope>NUCLEOTIDE SEQUENCE [LARGE SCALE GENOMIC DNA]</scope>
    <source>
        <strain evidence="1 2">Gxj-6</strain>
    </source>
</reference>